<dbReference type="AlphaFoldDB" id="A0A8J6E1Q8"/>
<dbReference type="EMBL" id="JAHDYR010000020">
    <property type="protein sequence ID" value="KAG9393773.1"/>
    <property type="molecule type" value="Genomic_DNA"/>
</dbReference>
<name>A0A8J6E1Q8_9EUKA</name>
<dbReference type="Pfam" id="PF18289">
    <property type="entry name" value="HU-CCDC81_euk_2"/>
    <property type="match status" value="1"/>
</dbReference>
<evidence type="ECO:0000259" key="1">
    <source>
        <dbReference type="Pfam" id="PF18289"/>
    </source>
</evidence>
<reference evidence="2" key="1">
    <citation type="submission" date="2021-05" db="EMBL/GenBank/DDBJ databases">
        <title>A free-living protist that lacks canonical eukaryotic 1 DNA replication and segregation systems.</title>
        <authorList>
            <person name="Salas-Leiva D.E."/>
            <person name="Tromer E.C."/>
            <person name="Curtis B.A."/>
            <person name="Jerlstrom-Hultqvist J."/>
            <person name="Kolisko M."/>
            <person name="Yi Z."/>
            <person name="Salas-Leiva J.S."/>
            <person name="Gallot-Lavallee L."/>
            <person name="Kops G.J.P.L."/>
            <person name="Archibald J.M."/>
            <person name="Simpson A.G.B."/>
            <person name="Roger A.J."/>
        </authorList>
    </citation>
    <scope>NUCLEOTIDE SEQUENCE</scope>
    <source>
        <strain evidence="2">BICM</strain>
    </source>
</reference>
<accession>A0A8J6E1Q8</accession>
<feature type="domain" description="CCDC81 HU" evidence="1">
    <location>
        <begin position="112"/>
        <end position="170"/>
    </location>
</feature>
<sequence length="196" mass="22150">MSWLTVDDLIERIINDPGVKDKQAYYNSLHDIWDGTVEYIKEQVSNGLGVGFRPLGYFVFEPINDPSSPKGGRRELRFILDRNLIDKNNIRPSPEIDNIFTGSIFEKFPGLAPMNYATIGQNIGSDRKTCDTTVKRILKEFIDLITRDLDFKLDMGVATLIVKDKRAKIQMAPVQFKVDLTKTVTASSLRPAPKGK</sequence>
<evidence type="ECO:0000313" key="2">
    <source>
        <dbReference type="EMBL" id="KAG9393773.1"/>
    </source>
</evidence>
<dbReference type="InterPro" id="IPR040673">
    <property type="entry name" value="CCDC81_HU_dom_2"/>
</dbReference>
<evidence type="ECO:0000313" key="3">
    <source>
        <dbReference type="Proteomes" id="UP000717585"/>
    </source>
</evidence>
<gene>
    <name evidence="2" type="ORF">J8273_4636</name>
</gene>
<protein>
    <recommendedName>
        <fullName evidence="1">CCDC81 HU domain-containing protein</fullName>
    </recommendedName>
</protein>
<dbReference type="Proteomes" id="UP000717585">
    <property type="component" value="Unassembled WGS sequence"/>
</dbReference>
<keyword evidence="3" id="KW-1185">Reference proteome</keyword>
<proteinExistence type="predicted"/>
<organism evidence="2 3">
    <name type="scientific">Carpediemonas membranifera</name>
    <dbReference type="NCBI Taxonomy" id="201153"/>
    <lineage>
        <taxon>Eukaryota</taxon>
        <taxon>Metamonada</taxon>
        <taxon>Carpediemonas-like organisms</taxon>
        <taxon>Carpediemonas</taxon>
    </lineage>
</organism>
<comment type="caution">
    <text evidence="2">The sequence shown here is derived from an EMBL/GenBank/DDBJ whole genome shotgun (WGS) entry which is preliminary data.</text>
</comment>